<keyword evidence="2" id="KW-0472">Membrane</keyword>
<feature type="transmembrane region" description="Helical" evidence="2">
    <location>
        <begin position="144"/>
        <end position="161"/>
    </location>
</feature>
<proteinExistence type="predicted"/>
<gene>
    <name evidence="3" type="ORF">RHTO0S_06e11870g</name>
</gene>
<feature type="transmembrane region" description="Helical" evidence="2">
    <location>
        <begin position="98"/>
        <end position="118"/>
    </location>
</feature>
<feature type="region of interest" description="Disordered" evidence="1">
    <location>
        <begin position="397"/>
        <end position="424"/>
    </location>
</feature>
<organism evidence="3">
    <name type="scientific">Rhodotorula toruloides</name>
    <name type="common">Yeast</name>
    <name type="synonym">Rhodosporidium toruloides</name>
    <dbReference type="NCBI Taxonomy" id="5286"/>
    <lineage>
        <taxon>Eukaryota</taxon>
        <taxon>Fungi</taxon>
        <taxon>Dikarya</taxon>
        <taxon>Basidiomycota</taxon>
        <taxon>Pucciniomycotina</taxon>
        <taxon>Microbotryomycetes</taxon>
        <taxon>Sporidiobolales</taxon>
        <taxon>Sporidiobolaceae</taxon>
        <taxon>Rhodotorula</taxon>
    </lineage>
</organism>
<dbReference type="AlphaFoldDB" id="A0A061B3K6"/>
<evidence type="ECO:0000256" key="2">
    <source>
        <dbReference type="SAM" id="Phobius"/>
    </source>
</evidence>
<feature type="transmembrane region" description="Helical" evidence="2">
    <location>
        <begin position="354"/>
        <end position="373"/>
    </location>
</feature>
<sequence length="757" mass="81314">MDHRDTGPLDDGDLALRAADALLAEEEGGQASRDDGIAGGQHSRRTSLASAYGAAGHAGPHVAGGKVLASWAALVVLSAWTSRLEATQLARHSRTVAAWFPLTHFSVLGAILAVYPLLRGQSLARGGGGLELGGGAGLARDRRVGMAAGAAVALSLMLRVWEVRVGQERLCEAIEVFVIPAVLAFSPYITSIVSPAHSPATASSALVMMAAASTFLIGFALIGVPASGVAAALALVRIPLDAVGLLFLKEGLGAENPALFLRDAVSTATTCSLFAIPVTLFSSEADKSPSLNTGGFASLLLILLVSILSQLALLYNLANTSLAISTASTLFPRNLLLLVWQSFGRESIPLRQNWMQVLLVYMFGTVGVTWADGEVWSAFARWRKGGGDAYSLLSESNGHAMSSPSGSPPPNTRKQSSDRTSPYSSRTPSLLSLVPFFPLLIHLLTLPVSYTSVSLACSYLPPSLRSTICPTSASTPTSRSVDLVIAYYDEALERTRNHINDVRRTPFVRKRSNRVVLYNKGPKGEEEIRKGLGLRWTDEVVPIPNLGREGATYLTHILLHYNTTLSSLVPSFHPSPPPASLLIPLSHLRTTHLADHTYFLQPHLAWGDIAAPRMRIVEDDTGFAHFGPLIRGECGFDKRVDVDFPTVKELFNIFAGEMCPPTGHLMAWSAQFAVSKRRILANPYARYSSLSSLLEAPLSHWIHNLWGPNDSGGPSNPAFGHSVERAWPVIFGCWDPKLAAECPDEVAEKEKCQCLDT</sequence>
<accession>A0A061B3K6</accession>
<keyword evidence="2" id="KW-0812">Transmembrane</keyword>
<dbReference type="PANTHER" id="PTHR37490">
    <property type="entry name" value="EXPRESSED PROTEIN"/>
    <property type="match status" value="1"/>
</dbReference>
<dbReference type="PANTHER" id="PTHR37490:SF1">
    <property type="entry name" value="GLYCOSYLTRANSFERASE 2-LIKE DOMAIN-CONTAINING PROTEIN"/>
    <property type="match status" value="1"/>
</dbReference>
<evidence type="ECO:0000256" key="1">
    <source>
        <dbReference type="SAM" id="MobiDB-lite"/>
    </source>
</evidence>
<evidence type="ECO:0000313" key="3">
    <source>
        <dbReference type="EMBL" id="CDR42262.1"/>
    </source>
</evidence>
<dbReference type="OrthoDB" id="28755at2759"/>
<dbReference type="EMBL" id="LK052941">
    <property type="protein sequence ID" value="CDR42262.1"/>
    <property type="molecule type" value="Genomic_DNA"/>
</dbReference>
<feature type="transmembrane region" description="Helical" evidence="2">
    <location>
        <begin position="294"/>
        <end position="315"/>
    </location>
</feature>
<keyword evidence="2" id="KW-1133">Transmembrane helix</keyword>
<name>A0A061B3K6_RHOTO</name>
<feature type="transmembrane region" description="Helical" evidence="2">
    <location>
        <begin position="260"/>
        <end position="282"/>
    </location>
</feature>
<feature type="transmembrane region" description="Helical" evidence="2">
    <location>
        <begin position="173"/>
        <end position="193"/>
    </location>
</feature>
<feature type="compositionally biased region" description="Polar residues" evidence="1">
    <location>
        <begin position="412"/>
        <end position="424"/>
    </location>
</feature>
<reference evidence="3" key="1">
    <citation type="journal article" date="2014" name="Genome Announc.">
        <title>Draft genome sequence of Rhodosporidium toruloides CECT1137, an oleaginous yeast of biotechnological interest.</title>
        <authorList>
            <person name="Morin N."/>
            <person name="Calcas X."/>
            <person name="Devillers H."/>
            <person name="Durrens P."/>
            <person name="Sherman D.J."/>
            <person name="Nicaud J.-M."/>
            <person name="Neuveglise C."/>
        </authorList>
    </citation>
    <scope>NUCLEOTIDE SEQUENCE</scope>
    <source>
        <strain evidence="3">CECT1137</strain>
    </source>
</reference>
<protein>
    <submittedName>
        <fullName evidence="3">RHTO0S06e11870g1_1</fullName>
    </submittedName>
</protein>